<dbReference type="RefSeq" id="WP_259538406.1">
    <property type="nucleotide sequence ID" value="NZ_JANLCJ010000002.1"/>
</dbReference>
<dbReference type="Proteomes" id="UP001165586">
    <property type="component" value="Unassembled WGS sequence"/>
</dbReference>
<evidence type="ECO:0000259" key="1">
    <source>
        <dbReference type="Pfam" id="PF18741"/>
    </source>
</evidence>
<gene>
    <name evidence="2" type="ORF">N1032_07540</name>
</gene>
<proteinExistence type="predicted"/>
<dbReference type="InterPro" id="IPR049468">
    <property type="entry name" value="Restrct_endonuc-II-like_dom"/>
</dbReference>
<dbReference type="EMBL" id="JANLCJ010000002">
    <property type="protein sequence ID" value="MCS5733589.1"/>
    <property type="molecule type" value="Genomic_DNA"/>
</dbReference>
<dbReference type="Gene3D" id="3.40.960.10">
    <property type="entry name" value="VSR Endonuclease"/>
    <property type="match status" value="1"/>
</dbReference>
<dbReference type="SUPFAM" id="SSF52980">
    <property type="entry name" value="Restriction endonuclease-like"/>
    <property type="match status" value="1"/>
</dbReference>
<name>A0ABT2H0X5_9MICO</name>
<keyword evidence="3" id="KW-1185">Reference proteome</keyword>
<dbReference type="Pfam" id="PF18741">
    <property type="entry name" value="MTES_1575"/>
    <property type="match status" value="1"/>
</dbReference>
<accession>A0ABT2H0X5</accession>
<evidence type="ECO:0000313" key="2">
    <source>
        <dbReference type="EMBL" id="MCS5733589.1"/>
    </source>
</evidence>
<feature type="domain" description="Restriction endonuclease type II-like" evidence="1">
    <location>
        <begin position="197"/>
        <end position="265"/>
    </location>
</feature>
<evidence type="ECO:0000313" key="3">
    <source>
        <dbReference type="Proteomes" id="UP001165586"/>
    </source>
</evidence>
<comment type="caution">
    <text evidence="2">The sequence shown here is derived from an EMBL/GenBank/DDBJ whole genome shotgun (WGS) entry which is preliminary data.</text>
</comment>
<reference evidence="2" key="1">
    <citation type="submission" date="2022-08" db="EMBL/GenBank/DDBJ databases">
        <authorList>
            <person name="Deng Y."/>
            <person name="Han X.-F."/>
            <person name="Zhang Y.-Q."/>
        </authorList>
    </citation>
    <scope>NUCLEOTIDE SEQUENCE</scope>
    <source>
        <strain evidence="2">CPCC 203386</strain>
    </source>
</reference>
<sequence>MPLLTLQALGGVASCRTLEAHGVTPAAIAAAVRRGDVLRVRQGWLALPRADRDVVAAVRVGGHLTCTSVLAKHDIWCERDERLHVRTRPTAQHLGSPIDRSRSLAPRHPVVVHRTGRLALPTAAIDDLPSAVAVAMTCQNRFNAIATLDCLLNKRIMSTAQLHEVLAPMPASARGYLALTDAGSQSGLETKARLSFRGRGITVRTQVHISGVGRVDMLIGDRLVIEVDGYRWHSSRSAFAEDRRRDLELARQGYLVIRLTYDQVMFGWAAVEEVVLAHLRRREHLWAVRHRRAGFGTD</sequence>
<protein>
    <submittedName>
        <fullName evidence="2">DUF559 domain-containing protein</fullName>
    </submittedName>
</protein>
<dbReference type="InterPro" id="IPR011335">
    <property type="entry name" value="Restrct_endonuc-II-like"/>
</dbReference>
<organism evidence="2 3">
    <name type="scientific">Herbiconiux daphne</name>
    <dbReference type="NCBI Taxonomy" id="2970914"/>
    <lineage>
        <taxon>Bacteria</taxon>
        <taxon>Bacillati</taxon>
        <taxon>Actinomycetota</taxon>
        <taxon>Actinomycetes</taxon>
        <taxon>Micrococcales</taxon>
        <taxon>Microbacteriaceae</taxon>
        <taxon>Herbiconiux</taxon>
    </lineage>
</organism>